<evidence type="ECO:0000256" key="1">
    <source>
        <dbReference type="SAM" id="Phobius"/>
    </source>
</evidence>
<protein>
    <submittedName>
        <fullName evidence="2">Uncharacterized protein</fullName>
    </submittedName>
</protein>
<keyword evidence="1" id="KW-1133">Transmembrane helix</keyword>
<keyword evidence="3" id="KW-1185">Reference proteome</keyword>
<gene>
    <name evidence="2" type="ORF">PS1_0200</name>
</gene>
<dbReference type="Proteomes" id="UP000317703">
    <property type="component" value="Segment"/>
</dbReference>
<feature type="transmembrane region" description="Helical" evidence="1">
    <location>
        <begin position="22"/>
        <end position="40"/>
    </location>
</feature>
<evidence type="ECO:0000313" key="2">
    <source>
        <dbReference type="EMBL" id="QDJ96711.1"/>
    </source>
</evidence>
<feature type="transmembrane region" description="Helical" evidence="1">
    <location>
        <begin position="69"/>
        <end position="91"/>
    </location>
</feature>
<reference evidence="2" key="1">
    <citation type="submission" date="2019-06" db="EMBL/GenBank/DDBJ databases">
        <title>Complete genome sequence of Aeromonas hydrophila bacteriophage PS1.</title>
        <authorList>
            <person name="Rai S."/>
            <person name="Tyagi A."/>
            <person name="Kumar N."/>
            <person name="Singh N."/>
        </authorList>
    </citation>
    <scope>NUCLEOTIDE SEQUENCE [LARGE SCALE GENOMIC DNA]</scope>
</reference>
<keyword evidence="1" id="KW-0812">Transmembrane</keyword>
<evidence type="ECO:0000313" key="3">
    <source>
        <dbReference type="Proteomes" id="UP000317703"/>
    </source>
</evidence>
<name>A0A514TUL5_9CAUD</name>
<proteinExistence type="predicted"/>
<keyword evidence="1" id="KW-0472">Membrane</keyword>
<sequence length="92" mass="10591">MNCSVELKTIKNDFVKWLENNTLTFIFTIITAVLVCVLTYSYVPYHIGVFYGPFSIIALVIQGNKSNYLFHPLMFLAWIIVVVCEVTRIIII</sequence>
<dbReference type="EMBL" id="MN032614">
    <property type="protein sequence ID" value="QDJ96711.1"/>
    <property type="molecule type" value="Genomic_DNA"/>
</dbReference>
<organism evidence="2 3">
    <name type="scientific">Aeromonas phage PS1</name>
    <dbReference type="NCBI Taxonomy" id="2591406"/>
    <lineage>
        <taxon>Viruses</taxon>
        <taxon>Duplodnaviria</taxon>
        <taxon>Heunggongvirae</taxon>
        <taxon>Uroviricota</taxon>
        <taxon>Caudoviricetes</taxon>
        <taxon>Chimalliviridae</taxon>
        <taxon>Ferozepurvirus</taxon>
        <taxon>Ferozepurvirus PS1</taxon>
    </lineage>
</organism>
<accession>A0A514TUL5</accession>